<reference evidence="3" key="1">
    <citation type="submission" date="2018-05" db="EMBL/GenBank/DDBJ databases">
        <authorList>
            <person name="Lanie J.A."/>
            <person name="Ng W.-L."/>
            <person name="Kazmierczak K.M."/>
            <person name="Andrzejewski T.M."/>
            <person name="Davidsen T.M."/>
            <person name="Wayne K.J."/>
            <person name="Tettelin H."/>
            <person name="Glass J.I."/>
            <person name="Rusch D."/>
            <person name="Podicherti R."/>
            <person name="Tsui H.-C.T."/>
            <person name="Winkler M.E."/>
        </authorList>
    </citation>
    <scope>NUCLEOTIDE SEQUENCE</scope>
</reference>
<dbReference type="GO" id="GO:0020037">
    <property type="term" value="F:heme binding"/>
    <property type="evidence" value="ECO:0007669"/>
    <property type="project" value="InterPro"/>
</dbReference>
<dbReference type="InterPro" id="IPR002541">
    <property type="entry name" value="Cyt_c_assembly"/>
</dbReference>
<evidence type="ECO:0000313" key="3">
    <source>
        <dbReference type="EMBL" id="SVB15526.1"/>
    </source>
</evidence>
<name>A0A382BNW8_9ZZZZ</name>
<dbReference type="Pfam" id="PF01578">
    <property type="entry name" value="Cytochrom_C_asm"/>
    <property type="match status" value="1"/>
</dbReference>
<feature type="domain" description="Cytochrome c assembly protein" evidence="2">
    <location>
        <begin position="60"/>
        <end position="262"/>
    </location>
</feature>
<dbReference type="InterPro" id="IPR052372">
    <property type="entry name" value="YpjD/HemX"/>
</dbReference>
<feature type="transmembrane region" description="Helical" evidence="1">
    <location>
        <begin position="127"/>
        <end position="149"/>
    </location>
</feature>
<sequence length="266" mass="28931">MALTVLSIFALISLTPAILLPYRKDPKPDGWFWAMLALAIAGTVVLILTRLSTGWKTDVSTALWFTIFACLILYLPIVTSVSKDSWRLSPLLMPYLFILGILATFLSDSSNQPLVNNAHVVWMGTHILVSVATYGLITLAAVAALAASIQSRALKLKKRTTLSKLLPSVTSSEKLVLQLLYTGEFVLVAGLITGMASQYLNTDKLLIFDHKTIFAITVFLVIGILLILNHHSGTRGKTSTHLVLLAYILLTLGYPGVKLVTGVILV</sequence>
<feature type="transmembrane region" description="Helical" evidence="1">
    <location>
        <begin position="179"/>
        <end position="200"/>
    </location>
</feature>
<gene>
    <name evidence="3" type="ORF">METZ01_LOCUS168380</name>
</gene>
<feature type="transmembrane region" description="Helical" evidence="1">
    <location>
        <begin position="61"/>
        <end position="81"/>
    </location>
</feature>
<dbReference type="GO" id="GO:0017004">
    <property type="term" value="P:cytochrome complex assembly"/>
    <property type="evidence" value="ECO:0007669"/>
    <property type="project" value="InterPro"/>
</dbReference>
<feature type="transmembrane region" description="Helical" evidence="1">
    <location>
        <begin position="242"/>
        <end position="265"/>
    </location>
</feature>
<organism evidence="3">
    <name type="scientific">marine metagenome</name>
    <dbReference type="NCBI Taxonomy" id="408172"/>
    <lineage>
        <taxon>unclassified sequences</taxon>
        <taxon>metagenomes</taxon>
        <taxon>ecological metagenomes</taxon>
    </lineage>
</organism>
<keyword evidence="1" id="KW-0472">Membrane</keyword>
<dbReference type="PANTHER" id="PTHR38034">
    <property type="entry name" value="INNER MEMBRANE PROTEIN YPJD"/>
    <property type="match status" value="1"/>
</dbReference>
<keyword evidence="1" id="KW-1133">Transmembrane helix</keyword>
<feature type="transmembrane region" description="Helical" evidence="1">
    <location>
        <begin position="212"/>
        <end position="230"/>
    </location>
</feature>
<proteinExistence type="predicted"/>
<feature type="transmembrane region" description="Helical" evidence="1">
    <location>
        <begin position="88"/>
        <end position="107"/>
    </location>
</feature>
<dbReference type="PANTHER" id="PTHR38034:SF1">
    <property type="entry name" value="INNER MEMBRANE PROTEIN YPJD"/>
    <property type="match status" value="1"/>
</dbReference>
<evidence type="ECO:0000259" key="2">
    <source>
        <dbReference type="Pfam" id="PF01578"/>
    </source>
</evidence>
<evidence type="ECO:0000256" key="1">
    <source>
        <dbReference type="SAM" id="Phobius"/>
    </source>
</evidence>
<protein>
    <recommendedName>
        <fullName evidence="2">Cytochrome c assembly protein domain-containing protein</fullName>
    </recommendedName>
</protein>
<keyword evidence="1" id="KW-0812">Transmembrane</keyword>
<accession>A0A382BNW8</accession>
<dbReference type="EMBL" id="UINC01030703">
    <property type="protein sequence ID" value="SVB15526.1"/>
    <property type="molecule type" value="Genomic_DNA"/>
</dbReference>
<feature type="transmembrane region" description="Helical" evidence="1">
    <location>
        <begin position="30"/>
        <end position="49"/>
    </location>
</feature>
<dbReference type="GO" id="GO:0005886">
    <property type="term" value="C:plasma membrane"/>
    <property type="evidence" value="ECO:0007669"/>
    <property type="project" value="TreeGrafter"/>
</dbReference>
<dbReference type="AlphaFoldDB" id="A0A382BNW8"/>
<feature type="transmembrane region" description="Helical" evidence="1">
    <location>
        <begin position="6"/>
        <end position="23"/>
    </location>
</feature>